<name>A0A7E4VM99_PANRE</name>
<reference evidence="1" key="1">
    <citation type="journal article" date="2013" name="Genetics">
        <title>The draft genome and transcriptome of Panagrellus redivivus are shaped by the harsh demands of a free-living lifestyle.</title>
        <authorList>
            <person name="Srinivasan J."/>
            <person name="Dillman A.R."/>
            <person name="Macchietto M.G."/>
            <person name="Heikkinen L."/>
            <person name="Lakso M."/>
            <person name="Fracchia K.M."/>
            <person name="Antoshechkin I."/>
            <person name="Mortazavi A."/>
            <person name="Wong G."/>
            <person name="Sternberg P.W."/>
        </authorList>
    </citation>
    <scope>NUCLEOTIDE SEQUENCE [LARGE SCALE GENOMIC DNA]</scope>
    <source>
        <strain evidence="1">MT8872</strain>
    </source>
</reference>
<proteinExistence type="predicted"/>
<accession>A0A7E4VM99</accession>
<sequence>MVFGWVRKLFKKKKGRTSTVGKQPVALVRAHTFHTSNVPPTAPNMHEQSQFASPISSRVAARKSRRSLRKRVAPQAQTVRVHNLDDSDGEASSFEDENLNGAWGRDVVDSCCRGPRVVHTPSRIATLTKRDYQRIFNHQFDVSKIPEVKVPTWKTSRPYEQQAAHFKFRMSGRFYESDASTIHGGAGGLPPVKPGYEGNQGPNCRSDYVIHCATEPLGRFKDSKPFPEHIMPFRQSDVLFDDSQSAVEVVEEGDLPSSPEVSTYSL</sequence>
<evidence type="ECO:0000313" key="2">
    <source>
        <dbReference type="WBParaSite" id="Pan_g22934.t1"/>
    </source>
</evidence>
<dbReference type="Proteomes" id="UP000492821">
    <property type="component" value="Unassembled WGS sequence"/>
</dbReference>
<dbReference type="WBParaSite" id="Pan_g22934.t1">
    <property type="protein sequence ID" value="Pan_g22934.t1"/>
    <property type="gene ID" value="Pan_g22934"/>
</dbReference>
<dbReference type="AlphaFoldDB" id="A0A7E4VM99"/>
<organism evidence="1 2">
    <name type="scientific">Panagrellus redivivus</name>
    <name type="common">Microworm</name>
    <dbReference type="NCBI Taxonomy" id="6233"/>
    <lineage>
        <taxon>Eukaryota</taxon>
        <taxon>Metazoa</taxon>
        <taxon>Ecdysozoa</taxon>
        <taxon>Nematoda</taxon>
        <taxon>Chromadorea</taxon>
        <taxon>Rhabditida</taxon>
        <taxon>Tylenchina</taxon>
        <taxon>Panagrolaimomorpha</taxon>
        <taxon>Panagrolaimoidea</taxon>
        <taxon>Panagrolaimidae</taxon>
        <taxon>Panagrellus</taxon>
    </lineage>
</organism>
<keyword evidence="1" id="KW-1185">Reference proteome</keyword>
<evidence type="ECO:0000313" key="1">
    <source>
        <dbReference type="Proteomes" id="UP000492821"/>
    </source>
</evidence>
<reference evidence="2" key="2">
    <citation type="submission" date="2020-10" db="UniProtKB">
        <authorList>
            <consortium name="WormBaseParasite"/>
        </authorList>
    </citation>
    <scope>IDENTIFICATION</scope>
</reference>
<protein>
    <submittedName>
        <fullName evidence="2">HDNR domain-containing protein</fullName>
    </submittedName>
</protein>